<evidence type="ECO:0000313" key="2">
    <source>
        <dbReference type="EMBL" id="KRK76307.1"/>
    </source>
</evidence>
<dbReference type="STRING" id="1423773.FD30_GL001479"/>
<comment type="caution">
    <text evidence="2">The sequence shown here is derived from an EMBL/GenBank/DDBJ whole genome shotgun (WGS) entry which is preliminary data.</text>
</comment>
<name>A0A0R1K4R1_9LACO</name>
<dbReference type="GeneID" id="84781942"/>
<evidence type="ECO:0000313" key="3">
    <source>
        <dbReference type="Proteomes" id="UP000051162"/>
    </source>
</evidence>
<gene>
    <name evidence="2" type="ORF">FD30_GL001479</name>
</gene>
<dbReference type="Pfam" id="PF16069">
    <property type="entry name" value="DUF4811"/>
    <property type="match status" value="1"/>
</dbReference>
<dbReference type="OrthoDB" id="2249491at2"/>
<proteinExistence type="predicted"/>
<keyword evidence="3" id="KW-1185">Reference proteome</keyword>
<dbReference type="InterPro" id="IPR032083">
    <property type="entry name" value="DUF4811"/>
</dbReference>
<protein>
    <recommendedName>
        <fullName evidence="4">DUF4811 domain-containing protein</fullName>
    </recommendedName>
</protein>
<organism evidence="2 3">
    <name type="scientific">Levilactobacillus namurensis DSM 19117</name>
    <dbReference type="NCBI Taxonomy" id="1423773"/>
    <lineage>
        <taxon>Bacteria</taxon>
        <taxon>Bacillati</taxon>
        <taxon>Bacillota</taxon>
        <taxon>Bacilli</taxon>
        <taxon>Lactobacillales</taxon>
        <taxon>Lactobacillaceae</taxon>
        <taxon>Levilactobacillus</taxon>
    </lineage>
</organism>
<keyword evidence="1" id="KW-0812">Transmembrane</keyword>
<dbReference type="Proteomes" id="UP000051162">
    <property type="component" value="Unassembled WGS sequence"/>
</dbReference>
<keyword evidence="1" id="KW-0472">Membrane</keyword>
<evidence type="ECO:0000256" key="1">
    <source>
        <dbReference type="SAM" id="Phobius"/>
    </source>
</evidence>
<dbReference type="RefSeq" id="WP_056944046.1">
    <property type="nucleotide sequence ID" value="NZ_AZDT01000021.1"/>
</dbReference>
<feature type="transmembrane region" description="Helical" evidence="1">
    <location>
        <begin position="29"/>
        <end position="46"/>
    </location>
</feature>
<dbReference type="AlphaFoldDB" id="A0A0R1K4R1"/>
<dbReference type="EMBL" id="AZDT01000021">
    <property type="protein sequence ID" value="KRK76307.1"/>
    <property type="molecule type" value="Genomic_DNA"/>
</dbReference>
<evidence type="ECO:0008006" key="4">
    <source>
        <dbReference type="Google" id="ProtNLM"/>
    </source>
</evidence>
<sequence>MILIILFADILLFVFGALLLPTKALRIGGGTLGCLILLGAALLMIGNDNWHWGMVQVTTTKTTKIASVSPSRQLDLLVYQPLKHSSMERVYAYRLPTSNRQHHTVADLKTTNRISLQNTATPTLVTKTTSWRYRPGIWRWLFSDTGKHHEVIKTENTFVLPRSWETLSVRQSKWLAQAADDQIRSAKHTLAGTVAQIVAEQRLANPSLTDDQLQAIKQRATRAATTQAQQQLPQLKAKLIAQAKAQPVE</sequence>
<accession>A0A0R1K4R1</accession>
<reference evidence="2 3" key="1">
    <citation type="journal article" date="2015" name="Genome Announc.">
        <title>Expanding the biotechnology potential of lactobacilli through comparative genomics of 213 strains and associated genera.</title>
        <authorList>
            <person name="Sun Z."/>
            <person name="Harris H.M."/>
            <person name="McCann A."/>
            <person name="Guo C."/>
            <person name="Argimon S."/>
            <person name="Zhang W."/>
            <person name="Yang X."/>
            <person name="Jeffery I.B."/>
            <person name="Cooney J.C."/>
            <person name="Kagawa T.F."/>
            <person name="Liu W."/>
            <person name="Song Y."/>
            <person name="Salvetti E."/>
            <person name="Wrobel A."/>
            <person name="Rasinkangas P."/>
            <person name="Parkhill J."/>
            <person name="Rea M.C."/>
            <person name="O'Sullivan O."/>
            <person name="Ritari J."/>
            <person name="Douillard F.P."/>
            <person name="Paul Ross R."/>
            <person name="Yang R."/>
            <person name="Briner A.E."/>
            <person name="Felis G.E."/>
            <person name="de Vos W.M."/>
            <person name="Barrangou R."/>
            <person name="Klaenhammer T.R."/>
            <person name="Caufield P.W."/>
            <person name="Cui Y."/>
            <person name="Zhang H."/>
            <person name="O'Toole P.W."/>
        </authorList>
    </citation>
    <scope>NUCLEOTIDE SEQUENCE [LARGE SCALE GENOMIC DNA]</scope>
    <source>
        <strain evidence="2 3">DSM 19117</strain>
    </source>
</reference>
<dbReference type="PATRIC" id="fig|1423773.3.peg.1516"/>
<keyword evidence="1" id="KW-1133">Transmembrane helix</keyword>